<reference evidence="1 2" key="1">
    <citation type="submission" date="2016-10" db="EMBL/GenBank/DDBJ databases">
        <authorList>
            <person name="de Groot N.N."/>
        </authorList>
    </citation>
    <scope>NUCLEOTIDE SEQUENCE [LARGE SCALE GENOMIC DNA]</scope>
    <source>
        <strain evidence="1 2">CGMCC 1.8894</strain>
    </source>
</reference>
<protein>
    <submittedName>
        <fullName evidence="1">Uncharacterized protein</fullName>
    </submittedName>
</protein>
<dbReference type="AlphaFoldDB" id="A0A1H2ZVU3"/>
<evidence type="ECO:0000313" key="1">
    <source>
        <dbReference type="EMBL" id="SDX21427.1"/>
    </source>
</evidence>
<proteinExistence type="predicted"/>
<dbReference type="Proteomes" id="UP000198539">
    <property type="component" value="Unassembled WGS sequence"/>
</dbReference>
<sequence length="89" mass="9904">MAFIEGLTVSMLPPTFSATVAVPAPFHELDLFSLIEPTRVVDGRRYYQCNLYLKDRTAEGGKVLIKKSVEFPFDFAPPAIALLCGRARQ</sequence>
<gene>
    <name evidence="1" type="ORF">SAMN04488238_10692</name>
</gene>
<organism evidence="1 2">
    <name type="scientific">Roseicitreum antarcticum</name>
    <dbReference type="NCBI Taxonomy" id="564137"/>
    <lineage>
        <taxon>Bacteria</taxon>
        <taxon>Pseudomonadati</taxon>
        <taxon>Pseudomonadota</taxon>
        <taxon>Alphaproteobacteria</taxon>
        <taxon>Rhodobacterales</taxon>
        <taxon>Paracoccaceae</taxon>
        <taxon>Roseicitreum</taxon>
    </lineage>
</organism>
<name>A0A1H2ZVU3_9RHOB</name>
<dbReference type="EMBL" id="FNOM01000006">
    <property type="protein sequence ID" value="SDX21427.1"/>
    <property type="molecule type" value="Genomic_DNA"/>
</dbReference>
<keyword evidence="2" id="KW-1185">Reference proteome</keyword>
<evidence type="ECO:0000313" key="2">
    <source>
        <dbReference type="Proteomes" id="UP000198539"/>
    </source>
</evidence>
<dbReference type="STRING" id="564137.SAMN04488238_10692"/>
<accession>A0A1H2ZVU3</accession>